<dbReference type="GO" id="GO:0008970">
    <property type="term" value="F:phospholipase A1 activity"/>
    <property type="evidence" value="ECO:0007669"/>
    <property type="project" value="UniProtKB-EC"/>
</dbReference>
<dbReference type="GO" id="GO:0046872">
    <property type="term" value="F:metal ion binding"/>
    <property type="evidence" value="ECO:0007669"/>
    <property type="project" value="UniProtKB-KW"/>
</dbReference>
<keyword evidence="11" id="KW-0732">Signal</keyword>
<dbReference type="InterPro" id="IPR003187">
    <property type="entry name" value="PLipase_A1"/>
</dbReference>
<feature type="binding site" description="in dimeric form" evidence="20">
    <location>
        <position position="112"/>
    </location>
    <ligand>
        <name>Ca(2+)</name>
        <dbReference type="ChEBI" id="CHEBI:29108"/>
        <label>1</label>
    </ligand>
</feature>
<dbReference type="GO" id="GO:0004623">
    <property type="term" value="F:phospholipase A2 activity"/>
    <property type="evidence" value="ECO:0007669"/>
    <property type="project" value="UniProtKB-EC"/>
</dbReference>
<evidence type="ECO:0000256" key="14">
    <source>
        <dbReference type="ARBA" id="ARBA00022963"/>
    </source>
</evidence>
<keyword evidence="14" id="KW-0442">Lipid degradation</keyword>
<evidence type="ECO:0000256" key="2">
    <source>
        <dbReference type="ARBA" id="ARBA00001604"/>
    </source>
</evidence>
<reference evidence="21 22" key="1">
    <citation type="submission" date="2019-08" db="EMBL/GenBank/DDBJ databases">
        <title>In-depth cultivation of the pig gut microbiome towards novel bacterial diversity and tailored functional studies.</title>
        <authorList>
            <person name="Wylensek D."/>
            <person name="Hitch T.C.A."/>
            <person name="Clavel T."/>
        </authorList>
    </citation>
    <scope>NUCLEOTIDE SEQUENCE [LARGE SCALE GENOMIC DNA]</scope>
    <source>
        <strain evidence="21 22">Oil-RF-744-WCA-WT-10</strain>
    </source>
</reference>
<dbReference type="EC" id="3.1.1.32" evidence="6"/>
<proteinExistence type="inferred from homology"/>
<name>A0A6L5XCP2_9BACT</name>
<keyword evidence="13 20" id="KW-0106">Calcium</keyword>
<evidence type="ECO:0000256" key="18">
    <source>
        <dbReference type="ARBA" id="ARBA00032375"/>
    </source>
</evidence>
<comment type="similarity">
    <text evidence="4">Belongs to the phospholipase A1 family.</text>
</comment>
<dbReference type="PRINTS" id="PR01486">
    <property type="entry name" value="PHPHLIPASEA1"/>
</dbReference>
<comment type="subunit">
    <text evidence="5">Homodimer; dimerization is reversible, and the dimeric form is the active one.</text>
</comment>
<dbReference type="SUPFAM" id="SSF56931">
    <property type="entry name" value="Outer membrane phospholipase A (OMPLA)"/>
    <property type="match status" value="1"/>
</dbReference>
<comment type="catalytic activity">
    <reaction evidence="2">
        <text>a 1,2-diacyl-sn-glycero-3-phosphocholine + H2O = a 1-acyl-sn-glycero-3-phosphocholine + a fatty acid + H(+)</text>
        <dbReference type="Rhea" id="RHEA:15801"/>
        <dbReference type="ChEBI" id="CHEBI:15377"/>
        <dbReference type="ChEBI" id="CHEBI:15378"/>
        <dbReference type="ChEBI" id="CHEBI:28868"/>
        <dbReference type="ChEBI" id="CHEBI:57643"/>
        <dbReference type="ChEBI" id="CHEBI:58168"/>
        <dbReference type="EC" id="3.1.1.4"/>
    </reaction>
</comment>
<evidence type="ECO:0000313" key="21">
    <source>
        <dbReference type="EMBL" id="MSS16968.1"/>
    </source>
</evidence>
<dbReference type="GO" id="GO:0016042">
    <property type="term" value="P:lipid catabolic process"/>
    <property type="evidence" value="ECO:0007669"/>
    <property type="project" value="UniProtKB-KW"/>
</dbReference>
<keyword evidence="9" id="KW-0812">Transmembrane</keyword>
<dbReference type="InterPro" id="IPR036541">
    <property type="entry name" value="PLipase_A1_sf"/>
</dbReference>
<keyword evidence="22" id="KW-1185">Reference proteome</keyword>
<evidence type="ECO:0000313" key="22">
    <source>
        <dbReference type="Proteomes" id="UP000483362"/>
    </source>
</evidence>
<keyword evidence="8" id="KW-1134">Transmembrane beta strand</keyword>
<sequence length="283" mass="32651">MHFSLKFILLVVALSVLPLCLEGQIVVPKTSSEFNADSIRRDYDNRPFFGLYKDNYFTVGTSMGEGRPNQANSDVKFQVSIAQRLTRSVLPFHSYLFLFYSQRCMWNVFENSLPVHDINFNPGIGLSKLLINHNRLVGKITFLVEHESNGRSRMASRSWNKISISGAVYLDPNLMVHGKYWIPIIDGGNNKDILRYSGLCQAGLQAVSNDQRWVLSLTLVKREGWNLNYNTIVDLGYRLRKNDNQFLVLHFYNGYGESLLDYNKFHSRIRFGLLIKPKFFSDF</sequence>
<evidence type="ECO:0000256" key="20">
    <source>
        <dbReference type="PIRSR" id="PIRSR603187-2"/>
    </source>
</evidence>
<feature type="active site" description="Proton acceptor" evidence="19">
    <location>
        <position position="146"/>
    </location>
</feature>
<keyword evidence="16" id="KW-0472">Membrane</keyword>
<keyword evidence="15" id="KW-0443">Lipid metabolism</keyword>
<dbReference type="EC" id="3.1.1.4" evidence="7"/>
<dbReference type="Pfam" id="PF02253">
    <property type="entry name" value="PLA1"/>
    <property type="match status" value="1"/>
</dbReference>
<dbReference type="GO" id="GO:0009279">
    <property type="term" value="C:cell outer membrane"/>
    <property type="evidence" value="ECO:0007669"/>
    <property type="project" value="UniProtKB-SubCell"/>
</dbReference>
<evidence type="ECO:0000256" key="11">
    <source>
        <dbReference type="ARBA" id="ARBA00022729"/>
    </source>
</evidence>
<comment type="subcellular location">
    <subcellularLocation>
        <location evidence="3">Cell outer membrane</location>
        <topology evidence="3">Multi-pass membrane protein</topology>
    </subcellularLocation>
</comment>
<keyword evidence="10 20" id="KW-0479">Metal-binding</keyword>
<evidence type="ECO:0000256" key="6">
    <source>
        <dbReference type="ARBA" id="ARBA00013179"/>
    </source>
</evidence>
<keyword evidence="12" id="KW-0378">Hydrolase</keyword>
<evidence type="ECO:0000256" key="8">
    <source>
        <dbReference type="ARBA" id="ARBA00022452"/>
    </source>
</evidence>
<evidence type="ECO:0000256" key="3">
    <source>
        <dbReference type="ARBA" id="ARBA00004571"/>
    </source>
</evidence>
<evidence type="ECO:0000256" key="17">
    <source>
        <dbReference type="ARBA" id="ARBA00023237"/>
    </source>
</evidence>
<feature type="binding site" description="in dimeric form" evidence="20">
    <location>
        <position position="156"/>
    </location>
    <ligand>
        <name>Ca(2+)</name>
        <dbReference type="ChEBI" id="CHEBI:29108"/>
        <label>1</label>
    </ligand>
</feature>
<dbReference type="PANTHER" id="PTHR40457">
    <property type="entry name" value="PHOSPHOLIPASE A1"/>
    <property type="match status" value="1"/>
</dbReference>
<evidence type="ECO:0000256" key="16">
    <source>
        <dbReference type="ARBA" id="ARBA00023136"/>
    </source>
</evidence>
<dbReference type="PANTHER" id="PTHR40457:SF1">
    <property type="entry name" value="PHOSPHOLIPASE A1"/>
    <property type="match status" value="1"/>
</dbReference>
<comment type="catalytic activity">
    <reaction evidence="1">
        <text>a 1,2-diacyl-sn-glycero-3-phosphocholine + H2O = a 2-acyl-sn-glycero-3-phosphocholine + a fatty acid + H(+)</text>
        <dbReference type="Rhea" id="RHEA:18689"/>
        <dbReference type="ChEBI" id="CHEBI:15377"/>
        <dbReference type="ChEBI" id="CHEBI:15378"/>
        <dbReference type="ChEBI" id="CHEBI:28868"/>
        <dbReference type="ChEBI" id="CHEBI:57643"/>
        <dbReference type="ChEBI" id="CHEBI:57875"/>
        <dbReference type="EC" id="3.1.1.32"/>
    </reaction>
</comment>
<keyword evidence="17" id="KW-0998">Cell outer membrane</keyword>
<comment type="caution">
    <text evidence="21">The sequence shown here is derived from an EMBL/GenBank/DDBJ whole genome shotgun (WGS) entry which is preliminary data.</text>
</comment>
<gene>
    <name evidence="21" type="ORF">FYJ29_04195</name>
</gene>
<evidence type="ECO:0000256" key="9">
    <source>
        <dbReference type="ARBA" id="ARBA00022692"/>
    </source>
</evidence>
<evidence type="ECO:0000256" key="4">
    <source>
        <dbReference type="ARBA" id="ARBA00010525"/>
    </source>
</evidence>
<comment type="cofactor">
    <cofactor evidence="20">
        <name>Ca(2+)</name>
        <dbReference type="ChEBI" id="CHEBI:29108"/>
    </cofactor>
    <text evidence="20">Binds 1 Ca(2+) ion per monomer.</text>
</comment>
<dbReference type="AlphaFoldDB" id="A0A6L5XCP2"/>
<protein>
    <recommendedName>
        <fullName evidence="18">Phosphatidylcholine 1-acylhydrolase</fullName>
        <ecNumber evidence="6">3.1.1.32</ecNumber>
        <ecNumber evidence="7">3.1.1.4</ecNumber>
    </recommendedName>
</protein>
<evidence type="ECO:0000256" key="10">
    <source>
        <dbReference type="ARBA" id="ARBA00022723"/>
    </source>
</evidence>
<accession>A0A6L5XCP2</accession>
<dbReference type="EMBL" id="VULT01000005">
    <property type="protein sequence ID" value="MSS16968.1"/>
    <property type="molecule type" value="Genomic_DNA"/>
</dbReference>
<evidence type="ECO:0000256" key="19">
    <source>
        <dbReference type="PIRSR" id="PIRSR603187-1"/>
    </source>
</evidence>
<evidence type="ECO:0000256" key="1">
    <source>
        <dbReference type="ARBA" id="ARBA00000111"/>
    </source>
</evidence>
<organism evidence="21 22">
    <name type="scientific">Sodaliphilus pleomorphus</name>
    <dbReference type="NCBI Taxonomy" id="2606626"/>
    <lineage>
        <taxon>Bacteria</taxon>
        <taxon>Pseudomonadati</taxon>
        <taxon>Bacteroidota</taxon>
        <taxon>Bacteroidia</taxon>
        <taxon>Bacteroidales</taxon>
        <taxon>Muribaculaceae</taxon>
        <taxon>Sodaliphilus</taxon>
    </lineage>
</organism>
<evidence type="ECO:0000256" key="7">
    <source>
        <dbReference type="ARBA" id="ARBA00013278"/>
    </source>
</evidence>
<feature type="active site" description="Nucleophile" evidence="19">
    <location>
        <position position="148"/>
    </location>
</feature>
<evidence type="ECO:0000256" key="15">
    <source>
        <dbReference type="ARBA" id="ARBA00023098"/>
    </source>
</evidence>
<feature type="binding site" description="in dimeric form" evidence="20">
    <location>
        <position position="151"/>
    </location>
    <ligand>
        <name>Ca(2+)</name>
        <dbReference type="ChEBI" id="CHEBI:29108"/>
        <label>1</label>
    </ligand>
</feature>
<evidence type="ECO:0000256" key="13">
    <source>
        <dbReference type="ARBA" id="ARBA00022837"/>
    </source>
</evidence>
<dbReference type="Gene3D" id="2.40.230.10">
    <property type="entry name" value="Phospholipase A1"/>
    <property type="match status" value="1"/>
</dbReference>
<dbReference type="RefSeq" id="WP_154327627.1">
    <property type="nucleotide sequence ID" value="NZ_CP045696.1"/>
</dbReference>
<dbReference type="Proteomes" id="UP000483362">
    <property type="component" value="Unassembled WGS sequence"/>
</dbReference>
<evidence type="ECO:0000256" key="12">
    <source>
        <dbReference type="ARBA" id="ARBA00022801"/>
    </source>
</evidence>
<evidence type="ECO:0000256" key="5">
    <source>
        <dbReference type="ARBA" id="ARBA00011702"/>
    </source>
</evidence>